<evidence type="ECO:0000313" key="1">
    <source>
        <dbReference type="EMBL" id="MBU9737057.1"/>
    </source>
</evidence>
<dbReference type="Gene3D" id="3.10.450.50">
    <property type="match status" value="1"/>
</dbReference>
<dbReference type="AlphaFoldDB" id="A0A949NB06"/>
<name>A0A949NB06_9FIRM</name>
<protein>
    <recommendedName>
        <fullName evidence="3">SnoaL-like domain-containing protein</fullName>
    </recommendedName>
</protein>
<keyword evidence="2" id="KW-1185">Reference proteome</keyword>
<sequence>MKMFYELPMANLSDEEMFEKMRIRELVEYDRYCCDYSHKQEERQLWHEDGQLFTTWFKGPVSEYLGNPTIMPKPWPQGEPHEMHGHRINNTVVWLKGTRAIAEVLCFLNFRSKLGVEWMDSQCWCRMHYRVEKRAGRWGILYFEGIYEKDRMDPVFTDSTFQIPRTELTKYRPINWNMAIRRDAFMGGLKNADQWAGADHPETLKRLYDESSRWLAEE</sequence>
<organism evidence="1 2">
    <name type="scientific">Diplocloster agilis</name>
    <dbReference type="NCBI Taxonomy" id="2850323"/>
    <lineage>
        <taxon>Bacteria</taxon>
        <taxon>Bacillati</taxon>
        <taxon>Bacillota</taxon>
        <taxon>Clostridia</taxon>
        <taxon>Lachnospirales</taxon>
        <taxon>Lachnospiraceae</taxon>
        <taxon>Diplocloster</taxon>
    </lineage>
</organism>
<proteinExistence type="predicted"/>
<evidence type="ECO:0008006" key="3">
    <source>
        <dbReference type="Google" id="ProtNLM"/>
    </source>
</evidence>
<dbReference type="EMBL" id="JAHQCW010000016">
    <property type="protein sequence ID" value="MBU9737057.1"/>
    <property type="molecule type" value="Genomic_DNA"/>
</dbReference>
<reference evidence="1" key="1">
    <citation type="submission" date="2021-06" db="EMBL/GenBank/DDBJ databases">
        <title>Description of novel taxa of the family Lachnospiraceae.</title>
        <authorList>
            <person name="Chaplin A.V."/>
            <person name="Sokolova S.R."/>
            <person name="Pikina A.P."/>
            <person name="Korzhanova M."/>
            <person name="Belova V."/>
            <person name="Korostin D."/>
            <person name="Efimov B.A."/>
        </authorList>
    </citation>
    <scope>NUCLEOTIDE SEQUENCE</scope>
    <source>
        <strain evidence="1">ASD5720</strain>
    </source>
</reference>
<dbReference type="InterPro" id="IPR032710">
    <property type="entry name" value="NTF2-like_dom_sf"/>
</dbReference>
<gene>
    <name evidence="1" type="ORF">KTH89_10935</name>
</gene>
<comment type="caution">
    <text evidence="1">The sequence shown here is derived from an EMBL/GenBank/DDBJ whole genome shotgun (WGS) entry which is preliminary data.</text>
</comment>
<dbReference type="SUPFAM" id="SSF54427">
    <property type="entry name" value="NTF2-like"/>
    <property type="match status" value="1"/>
</dbReference>
<accession>A0A949NB06</accession>
<evidence type="ECO:0000313" key="2">
    <source>
        <dbReference type="Proteomes" id="UP000712157"/>
    </source>
</evidence>
<dbReference type="RefSeq" id="WP_158342391.1">
    <property type="nucleotide sequence ID" value="NZ_JAHQCW010000016.1"/>
</dbReference>
<dbReference type="Proteomes" id="UP000712157">
    <property type="component" value="Unassembled WGS sequence"/>
</dbReference>